<dbReference type="RefSeq" id="WP_317490769.1">
    <property type="nucleotide sequence ID" value="NZ_CP136051.1"/>
</dbReference>
<dbReference type="SUPFAM" id="SSF56112">
    <property type="entry name" value="Protein kinase-like (PK-like)"/>
    <property type="match status" value="1"/>
</dbReference>
<dbReference type="InterPro" id="IPR011009">
    <property type="entry name" value="Kinase-like_dom_sf"/>
</dbReference>
<evidence type="ECO:0000256" key="2">
    <source>
        <dbReference type="ARBA" id="ARBA00022679"/>
    </source>
</evidence>
<dbReference type="Gene3D" id="3.30.200.20">
    <property type="entry name" value="Phosphorylase Kinase, domain 1"/>
    <property type="match status" value="1"/>
</dbReference>
<protein>
    <submittedName>
        <fullName evidence="7">Phosphotransferase</fullName>
    </submittedName>
</protein>
<dbReference type="InterPro" id="IPR002575">
    <property type="entry name" value="Aminoglycoside_PTrfase"/>
</dbReference>
<dbReference type="Gene3D" id="3.90.1200.10">
    <property type="match status" value="1"/>
</dbReference>
<reference evidence="7 8" key="1">
    <citation type="journal article" date="2023" name="Microbiol. Resour. Announc.">
        <title>Complete Genome Sequence of Imperialibacter roseus strain P4T.</title>
        <authorList>
            <person name="Tizabi D.R."/>
            <person name="Bachvaroff T."/>
            <person name="Hill R.T."/>
        </authorList>
    </citation>
    <scope>NUCLEOTIDE SEQUENCE [LARGE SCALE GENOMIC DNA]</scope>
    <source>
        <strain evidence="7 8">P4T</strain>
    </source>
</reference>
<dbReference type="Proteomes" id="UP001302349">
    <property type="component" value="Chromosome"/>
</dbReference>
<dbReference type="Pfam" id="PF01636">
    <property type="entry name" value="APH"/>
    <property type="match status" value="1"/>
</dbReference>
<evidence type="ECO:0000256" key="1">
    <source>
        <dbReference type="ARBA" id="ARBA00010165"/>
    </source>
</evidence>
<keyword evidence="8" id="KW-1185">Reference proteome</keyword>
<keyword evidence="3" id="KW-0547">Nucleotide-binding</keyword>
<dbReference type="EMBL" id="CP136051">
    <property type="protein sequence ID" value="WOK08123.1"/>
    <property type="molecule type" value="Genomic_DNA"/>
</dbReference>
<evidence type="ECO:0000259" key="6">
    <source>
        <dbReference type="Pfam" id="PF01636"/>
    </source>
</evidence>
<evidence type="ECO:0000256" key="4">
    <source>
        <dbReference type="ARBA" id="ARBA00022777"/>
    </source>
</evidence>
<keyword evidence="2" id="KW-0808">Transferase</keyword>
<accession>A0ABZ0IUP7</accession>
<evidence type="ECO:0000313" key="8">
    <source>
        <dbReference type="Proteomes" id="UP001302349"/>
    </source>
</evidence>
<dbReference type="PANTHER" id="PTHR34273">
    <property type="entry name" value="METHYLTHIORIBOSE KINASE"/>
    <property type="match status" value="1"/>
</dbReference>
<proteinExistence type="inferred from homology"/>
<feature type="domain" description="Aminoglycoside phosphotransferase" evidence="6">
    <location>
        <begin position="33"/>
        <end position="273"/>
    </location>
</feature>
<evidence type="ECO:0000256" key="5">
    <source>
        <dbReference type="ARBA" id="ARBA00022840"/>
    </source>
</evidence>
<evidence type="ECO:0000256" key="3">
    <source>
        <dbReference type="ARBA" id="ARBA00022741"/>
    </source>
</evidence>
<gene>
    <name evidence="7" type="ORF">RT717_05680</name>
</gene>
<name>A0ABZ0IUP7_9BACT</name>
<evidence type="ECO:0000313" key="7">
    <source>
        <dbReference type="EMBL" id="WOK08123.1"/>
    </source>
</evidence>
<dbReference type="PANTHER" id="PTHR34273:SF2">
    <property type="entry name" value="METHYLTHIORIBOSE KINASE"/>
    <property type="match status" value="1"/>
</dbReference>
<organism evidence="7 8">
    <name type="scientific">Imperialibacter roseus</name>
    <dbReference type="NCBI Taxonomy" id="1324217"/>
    <lineage>
        <taxon>Bacteria</taxon>
        <taxon>Pseudomonadati</taxon>
        <taxon>Bacteroidota</taxon>
        <taxon>Cytophagia</taxon>
        <taxon>Cytophagales</taxon>
        <taxon>Flammeovirgaceae</taxon>
        <taxon>Imperialibacter</taxon>
    </lineage>
</organism>
<keyword evidence="4" id="KW-0418">Kinase</keyword>
<sequence>MELSLDISRSAMLQYLQDKNWMEPYEEVLRLEKPGEGNMNVVVRVVGDTRNLILKQSRAFVNKYPQIPAPIERIGVERQFYTLAASLPELRKYLPWVVGFDAKSHLMVLEDLGKGADYTFIYKKEQPMAAEDLSAAVEFLKVLHAQKFDSETVRAFPDNLALRKLNHEHLFVYPYMEDNGFDLDTIQPGLQALAMTYKTDSALKQKVLALGEVYLSAGSTLLHGDYYPGSWLRVNARFKVIDPEFCFFGPAEYDLGVMLAHLRMAQQPEADIEKVVEQYGGEINSGFVGQIEGMEILRRIIGLAQLPLELTLEEKEALLKLAAKKITSNA</sequence>
<comment type="similarity">
    <text evidence="1">Belongs to the methylthioribose kinase family.</text>
</comment>
<keyword evidence="5" id="KW-0067">ATP-binding</keyword>